<evidence type="ECO:0000313" key="1">
    <source>
        <dbReference type="EMBL" id="CDW34523.1"/>
    </source>
</evidence>
<organism evidence="1">
    <name type="scientific">Lepeophtheirus salmonis</name>
    <name type="common">Salmon louse</name>
    <name type="synonym">Caligus salmonis</name>
    <dbReference type="NCBI Taxonomy" id="72036"/>
    <lineage>
        <taxon>Eukaryota</taxon>
        <taxon>Metazoa</taxon>
        <taxon>Ecdysozoa</taxon>
        <taxon>Arthropoda</taxon>
        <taxon>Crustacea</taxon>
        <taxon>Multicrustacea</taxon>
        <taxon>Hexanauplia</taxon>
        <taxon>Copepoda</taxon>
        <taxon>Siphonostomatoida</taxon>
        <taxon>Caligidae</taxon>
        <taxon>Lepeophtheirus</taxon>
    </lineage>
</organism>
<accession>A0A0K2U8G8</accession>
<protein>
    <submittedName>
        <fullName evidence="1">Uncharacterized protein</fullName>
    </submittedName>
</protein>
<name>A0A0K2U8G8_LEPSM</name>
<dbReference type="AlphaFoldDB" id="A0A0K2U8G8"/>
<dbReference type="EMBL" id="HACA01017162">
    <property type="protein sequence ID" value="CDW34523.1"/>
    <property type="molecule type" value="Transcribed_RNA"/>
</dbReference>
<proteinExistence type="predicted"/>
<sequence>MFFFYITVICGLFINDLL</sequence>
<reference evidence="1" key="1">
    <citation type="submission" date="2014-05" db="EMBL/GenBank/DDBJ databases">
        <authorList>
            <person name="Chronopoulou M."/>
        </authorList>
    </citation>
    <scope>NUCLEOTIDE SEQUENCE</scope>
    <source>
        <tissue evidence="1">Whole organism</tissue>
    </source>
</reference>